<dbReference type="STRING" id="568069.A0A1J1HHR9"/>
<proteinExistence type="predicted"/>
<accession>A0A1J1HHR9</accession>
<sequence length="201" mass="23361">MRDKKSNEIADKLREIGNFQFKKGDYHEALVAYNRSLCHALPDTEQFSFAFANRSAVYLKVKLFEKCLQNIELARKHGYPEEKQSKLNEREETCKKLIETFKDEIVETRKDFFKLSYEANKKIPFIVKSLEVREDDKYGRYITTSSNLKPGDIIAIDEPIYKYINSELCHRRCTNCLKSNHLSLIPCLSCSNGKLCKQASA</sequence>
<gene>
    <name evidence="1" type="ORF">CLUMA_CG001346</name>
</gene>
<keyword evidence="2" id="KW-1185">Reference proteome</keyword>
<dbReference type="PANTHER" id="PTHR47111">
    <property type="entry name" value="BCDNA.LD29892"/>
    <property type="match status" value="1"/>
</dbReference>
<dbReference type="Proteomes" id="UP000183832">
    <property type="component" value="Unassembled WGS sequence"/>
</dbReference>
<evidence type="ECO:0000313" key="1">
    <source>
        <dbReference type="EMBL" id="CRK87549.1"/>
    </source>
</evidence>
<dbReference type="Gene3D" id="1.25.40.10">
    <property type="entry name" value="Tetratricopeptide repeat domain"/>
    <property type="match status" value="1"/>
</dbReference>
<name>A0A1J1HHR9_9DIPT</name>
<dbReference type="OrthoDB" id="5945798at2759"/>
<dbReference type="InterPro" id="IPR011990">
    <property type="entry name" value="TPR-like_helical_dom_sf"/>
</dbReference>
<reference evidence="1 2" key="1">
    <citation type="submission" date="2015-04" db="EMBL/GenBank/DDBJ databases">
        <authorList>
            <person name="Syromyatnikov M.Y."/>
            <person name="Popov V.N."/>
        </authorList>
    </citation>
    <scope>NUCLEOTIDE SEQUENCE [LARGE SCALE GENOMIC DNA]</scope>
</reference>
<evidence type="ECO:0000313" key="2">
    <source>
        <dbReference type="Proteomes" id="UP000183832"/>
    </source>
</evidence>
<organism evidence="1 2">
    <name type="scientific">Clunio marinus</name>
    <dbReference type="NCBI Taxonomy" id="568069"/>
    <lineage>
        <taxon>Eukaryota</taxon>
        <taxon>Metazoa</taxon>
        <taxon>Ecdysozoa</taxon>
        <taxon>Arthropoda</taxon>
        <taxon>Hexapoda</taxon>
        <taxon>Insecta</taxon>
        <taxon>Pterygota</taxon>
        <taxon>Neoptera</taxon>
        <taxon>Endopterygota</taxon>
        <taxon>Diptera</taxon>
        <taxon>Nematocera</taxon>
        <taxon>Chironomoidea</taxon>
        <taxon>Chironomidae</taxon>
        <taxon>Clunio</taxon>
    </lineage>
</organism>
<dbReference type="PANTHER" id="PTHR47111:SF1">
    <property type="entry name" value="SET AND MYND DOMAIN-CONTAINING PROTEIN 4"/>
    <property type="match status" value="1"/>
</dbReference>
<dbReference type="SUPFAM" id="SSF48452">
    <property type="entry name" value="TPR-like"/>
    <property type="match status" value="1"/>
</dbReference>
<dbReference type="AlphaFoldDB" id="A0A1J1HHR9"/>
<protein>
    <submittedName>
        <fullName evidence="1">CLUMA_CG001346, isoform A</fullName>
    </submittedName>
</protein>
<dbReference type="EMBL" id="CVRI01000004">
    <property type="protein sequence ID" value="CRK87549.1"/>
    <property type="molecule type" value="Genomic_DNA"/>
</dbReference>